<evidence type="ECO:0000313" key="13">
    <source>
        <dbReference type="Proteomes" id="UP000355283"/>
    </source>
</evidence>
<evidence type="ECO:0000256" key="8">
    <source>
        <dbReference type="ARBA" id="ARBA00023128"/>
    </source>
</evidence>
<feature type="repeat" description="Solcar" evidence="10">
    <location>
        <begin position="18"/>
        <end position="91"/>
    </location>
</feature>
<evidence type="ECO:0000256" key="2">
    <source>
        <dbReference type="ARBA" id="ARBA00006375"/>
    </source>
</evidence>
<dbReference type="PROSITE" id="PS50920">
    <property type="entry name" value="SOLCAR"/>
    <property type="match status" value="3"/>
</dbReference>
<keyword evidence="9 10" id="KW-0472">Membrane</keyword>
<feature type="repeat" description="Solcar" evidence="10">
    <location>
        <begin position="191"/>
        <end position="279"/>
    </location>
</feature>
<dbReference type="GO" id="GO:0055085">
    <property type="term" value="P:transmembrane transport"/>
    <property type="evidence" value="ECO:0007669"/>
    <property type="project" value="InterPro"/>
</dbReference>
<keyword evidence="3 11" id="KW-0813">Transport</keyword>
<evidence type="ECO:0000256" key="9">
    <source>
        <dbReference type="ARBA" id="ARBA00023136"/>
    </source>
</evidence>
<dbReference type="InterPro" id="IPR023395">
    <property type="entry name" value="MCP_dom_sf"/>
</dbReference>
<organism evidence="12 13">
    <name type="scientific">Nannochloropsis salina CCMP1776</name>
    <dbReference type="NCBI Taxonomy" id="1027361"/>
    <lineage>
        <taxon>Eukaryota</taxon>
        <taxon>Sar</taxon>
        <taxon>Stramenopiles</taxon>
        <taxon>Ochrophyta</taxon>
        <taxon>Eustigmatophyceae</taxon>
        <taxon>Eustigmatales</taxon>
        <taxon>Monodopsidaceae</taxon>
        <taxon>Microchloropsis</taxon>
        <taxon>Microchloropsis salina</taxon>
    </lineage>
</organism>
<keyword evidence="7" id="KW-1133">Transmembrane helix</keyword>
<dbReference type="Pfam" id="PF00153">
    <property type="entry name" value="Mito_carr"/>
    <property type="match status" value="3"/>
</dbReference>
<dbReference type="AlphaFoldDB" id="A0A4D9D949"/>
<dbReference type="GO" id="GO:0005743">
    <property type="term" value="C:mitochondrial inner membrane"/>
    <property type="evidence" value="ECO:0007669"/>
    <property type="project" value="UniProtKB-SubCell"/>
</dbReference>
<comment type="similarity">
    <text evidence="2 11">Belongs to the mitochondrial carrier (TC 2.A.29) family.</text>
</comment>
<evidence type="ECO:0000256" key="4">
    <source>
        <dbReference type="ARBA" id="ARBA00022692"/>
    </source>
</evidence>
<comment type="caution">
    <text evidence="12">The sequence shown here is derived from an EMBL/GenBank/DDBJ whole genome shotgun (WGS) entry which is preliminary data.</text>
</comment>
<dbReference type="Gene3D" id="1.50.40.10">
    <property type="entry name" value="Mitochondrial carrier domain"/>
    <property type="match status" value="2"/>
</dbReference>
<evidence type="ECO:0008006" key="14">
    <source>
        <dbReference type="Google" id="ProtNLM"/>
    </source>
</evidence>
<keyword evidence="13" id="KW-1185">Reference proteome</keyword>
<accession>A0A4D9D949</accession>
<evidence type="ECO:0000256" key="10">
    <source>
        <dbReference type="PROSITE-ProRule" id="PRU00282"/>
    </source>
</evidence>
<keyword evidence="8" id="KW-0496">Mitochondrion</keyword>
<dbReference type="Proteomes" id="UP000355283">
    <property type="component" value="Unassembled WGS sequence"/>
</dbReference>
<proteinExistence type="inferred from homology"/>
<evidence type="ECO:0000313" key="12">
    <source>
        <dbReference type="EMBL" id="TFJ85119.1"/>
    </source>
</evidence>
<comment type="subcellular location">
    <subcellularLocation>
        <location evidence="1">Mitochondrion inner membrane</location>
        <topology evidence="1">Multi-pass membrane protein</topology>
    </subcellularLocation>
</comment>
<evidence type="ECO:0000256" key="7">
    <source>
        <dbReference type="ARBA" id="ARBA00022989"/>
    </source>
</evidence>
<evidence type="ECO:0000256" key="11">
    <source>
        <dbReference type="RuleBase" id="RU000488"/>
    </source>
</evidence>
<evidence type="ECO:0000256" key="1">
    <source>
        <dbReference type="ARBA" id="ARBA00004448"/>
    </source>
</evidence>
<dbReference type="PRINTS" id="PR00926">
    <property type="entry name" value="MITOCARRIER"/>
</dbReference>
<protein>
    <recommendedName>
        <fullName evidence="14">S-adenosylmethionine transporter</fullName>
    </recommendedName>
</protein>
<dbReference type="OrthoDB" id="276989at2759"/>
<feature type="repeat" description="Solcar" evidence="10">
    <location>
        <begin position="100"/>
        <end position="182"/>
    </location>
</feature>
<dbReference type="EMBL" id="SDOX01000016">
    <property type="protein sequence ID" value="TFJ85119.1"/>
    <property type="molecule type" value="Genomic_DNA"/>
</dbReference>
<dbReference type="PANTHER" id="PTHR45667">
    <property type="entry name" value="S-ADENOSYLMETHIONINE MITOCHONDRIAL CARRIER PROTEIN"/>
    <property type="match status" value="1"/>
</dbReference>
<name>A0A4D9D949_9STRA</name>
<dbReference type="InterPro" id="IPR002067">
    <property type="entry name" value="MCP"/>
</dbReference>
<evidence type="ECO:0000256" key="6">
    <source>
        <dbReference type="ARBA" id="ARBA00022792"/>
    </source>
</evidence>
<reference evidence="12 13" key="1">
    <citation type="submission" date="2019-01" db="EMBL/GenBank/DDBJ databases">
        <title>Nuclear Genome Assembly of the Microalgal Biofuel strain Nannochloropsis salina CCMP1776.</title>
        <authorList>
            <person name="Hovde B."/>
        </authorList>
    </citation>
    <scope>NUCLEOTIDE SEQUENCE [LARGE SCALE GENOMIC DNA]</scope>
    <source>
        <strain evidence="12 13">CCMP1776</strain>
    </source>
</reference>
<keyword evidence="5" id="KW-0677">Repeat</keyword>
<keyword evidence="4 10" id="KW-0812">Transmembrane</keyword>
<evidence type="ECO:0000256" key="5">
    <source>
        <dbReference type="ARBA" id="ARBA00022737"/>
    </source>
</evidence>
<sequence length="303" mass="32662">MEDMSINKDGTSSVVPVYSFFTNCLAGGAAGTAVDMSLFPLDTIKTRLQASEGFWKAGGFRGVYKGLGAAAAGSAPGAALFFSIYETIKIEAEPLVSDRLAPLVHMVAASVGETGACLIRVPTENVKQNLQAGRYNTNAEALRTIWKQEGVMGFYKGFLSTVFREIPFSFLQFPMYEAAKAFWAQEQGRPVSPLQAAACGSVAGAVAAAVTTPLDVIKTRLILEKDMQGRKYHGIVDVFRRVVAEEGPMTLFAGVAPRVMWITIGGFVYFGAYEEVRRLLSPVFPPPHPHFPDAKNPGKVGIL</sequence>
<evidence type="ECO:0000256" key="3">
    <source>
        <dbReference type="ARBA" id="ARBA00022448"/>
    </source>
</evidence>
<dbReference type="SUPFAM" id="SSF103506">
    <property type="entry name" value="Mitochondrial carrier"/>
    <property type="match status" value="1"/>
</dbReference>
<dbReference type="InterPro" id="IPR018108">
    <property type="entry name" value="MCP_transmembrane"/>
</dbReference>
<gene>
    <name evidence="12" type="ORF">NSK_003542</name>
</gene>
<dbReference type="FunFam" id="1.50.40.10:FF:000018">
    <property type="entry name" value="S-adenosylmethionine mitochondrial carrier protein-like"/>
    <property type="match status" value="1"/>
</dbReference>
<keyword evidence="6" id="KW-0999">Mitochondrion inner membrane</keyword>